<name>A0A565CSW3_9BRAS</name>
<dbReference type="InterPro" id="IPR016024">
    <property type="entry name" value="ARM-type_fold"/>
</dbReference>
<comment type="caution">
    <text evidence="2">The sequence shown here is derived from an EMBL/GenBank/DDBJ whole genome shotgun (WGS) entry which is preliminary data.</text>
</comment>
<sequence length="150" mass="16501">MAIVDNQETNNYPKGISGSIPPPGFTPRAASVVPFTRLNSLFNQMTTGEDGGQFKSMISKLHNRQILAMASLLTSDSDYFTAIVGNKNGSVRVQTLFGKSDDVDSLLCAAILRSFFKIMTDRCASHVAVRAMEVFDSEKKKAMYEHTRSI</sequence>
<protein>
    <recommendedName>
        <fullName evidence="4">PUM-HD domain-containing protein</fullName>
    </recommendedName>
</protein>
<organism evidence="2 3">
    <name type="scientific">Arabis nemorensis</name>
    <dbReference type="NCBI Taxonomy" id="586526"/>
    <lineage>
        <taxon>Eukaryota</taxon>
        <taxon>Viridiplantae</taxon>
        <taxon>Streptophyta</taxon>
        <taxon>Embryophyta</taxon>
        <taxon>Tracheophyta</taxon>
        <taxon>Spermatophyta</taxon>
        <taxon>Magnoliopsida</taxon>
        <taxon>eudicotyledons</taxon>
        <taxon>Gunneridae</taxon>
        <taxon>Pentapetalae</taxon>
        <taxon>rosids</taxon>
        <taxon>malvids</taxon>
        <taxon>Brassicales</taxon>
        <taxon>Brassicaceae</taxon>
        <taxon>Arabideae</taxon>
        <taxon>Arabis</taxon>
    </lineage>
</organism>
<feature type="compositionally biased region" description="Polar residues" evidence="1">
    <location>
        <begin position="1"/>
        <end position="12"/>
    </location>
</feature>
<dbReference type="SUPFAM" id="SSF48371">
    <property type="entry name" value="ARM repeat"/>
    <property type="match status" value="1"/>
</dbReference>
<keyword evidence="3" id="KW-1185">Reference proteome</keyword>
<feature type="region of interest" description="Disordered" evidence="1">
    <location>
        <begin position="1"/>
        <end position="23"/>
    </location>
</feature>
<dbReference type="AlphaFoldDB" id="A0A565CSW3"/>
<evidence type="ECO:0000256" key="1">
    <source>
        <dbReference type="SAM" id="MobiDB-lite"/>
    </source>
</evidence>
<evidence type="ECO:0008006" key="4">
    <source>
        <dbReference type="Google" id="ProtNLM"/>
    </source>
</evidence>
<dbReference type="EMBL" id="CABITT030000008">
    <property type="protein sequence ID" value="VVB16672.1"/>
    <property type="molecule type" value="Genomic_DNA"/>
</dbReference>
<dbReference type="Proteomes" id="UP000489600">
    <property type="component" value="Unassembled WGS sequence"/>
</dbReference>
<proteinExistence type="predicted"/>
<dbReference type="OrthoDB" id="668540at2759"/>
<reference evidence="2" key="1">
    <citation type="submission" date="2019-07" db="EMBL/GenBank/DDBJ databases">
        <authorList>
            <person name="Dittberner H."/>
        </authorList>
    </citation>
    <scope>NUCLEOTIDE SEQUENCE [LARGE SCALE GENOMIC DNA]</scope>
</reference>
<accession>A0A565CSW3</accession>
<gene>
    <name evidence="2" type="ORF">ANE_LOCUS27116</name>
</gene>
<evidence type="ECO:0000313" key="2">
    <source>
        <dbReference type="EMBL" id="VVB16672.1"/>
    </source>
</evidence>
<evidence type="ECO:0000313" key="3">
    <source>
        <dbReference type="Proteomes" id="UP000489600"/>
    </source>
</evidence>
<dbReference type="InterPro" id="IPR011989">
    <property type="entry name" value="ARM-like"/>
</dbReference>
<dbReference type="Gene3D" id="1.25.10.10">
    <property type="entry name" value="Leucine-rich Repeat Variant"/>
    <property type="match status" value="1"/>
</dbReference>